<protein>
    <submittedName>
        <fullName evidence="1">Hydrolase</fullName>
    </submittedName>
</protein>
<dbReference type="InterPro" id="IPR006439">
    <property type="entry name" value="HAD-SF_hydro_IA"/>
</dbReference>
<dbReference type="NCBIfam" id="TIGR01509">
    <property type="entry name" value="HAD-SF-IA-v3"/>
    <property type="match status" value="1"/>
</dbReference>
<dbReference type="PRINTS" id="PR00413">
    <property type="entry name" value="HADHALOGNASE"/>
</dbReference>
<proteinExistence type="predicted"/>
<dbReference type="OrthoDB" id="9795007at2"/>
<keyword evidence="2" id="KW-1185">Reference proteome</keyword>
<dbReference type="InterPro" id="IPR036412">
    <property type="entry name" value="HAD-like_sf"/>
</dbReference>
<dbReference type="PANTHER" id="PTHR43611:SF3">
    <property type="entry name" value="FLAVIN MONONUCLEOTIDE HYDROLASE 1, CHLOROPLATIC"/>
    <property type="match status" value="1"/>
</dbReference>
<dbReference type="Proteomes" id="UP000298860">
    <property type="component" value="Unassembled WGS sequence"/>
</dbReference>
<comment type="caution">
    <text evidence="1">The sequence shown here is derived from an EMBL/GenBank/DDBJ whole genome shotgun (WGS) entry which is preliminary data.</text>
</comment>
<accession>A0A4D4J1H7</accession>
<dbReference type="Gene3D" id="1.10.150.240">
    <property type="entry name" value="Putative phosphatase, domain 2"/>
    <property type="match status" value="1"/>
</dbReference>
<dbReference type="Gene3D" id="3.40.50.1000">
    <property type="entry name" value="HAD superfamily/HAD-like"/>
    <property type="match status" value="1"/>
</dbReference>
<dbReference type="RefSeq" id="WP_137812190.1">
    <property type="nucleotide sequence ID" value="NZ_BJFL01000002.1"/>
</dbReference>
<sequence length="236" mass="25465">MADGGWVVWCDFGGVLTDPIDGVMRRFVRTVGVPLDAVLAAFDTVAARYGLTTLGPLERGLVSVAEWGEQVADALGPDHTPRADLREFGELWYADREFNTALYDQLVARSSASVRLGLLTNSVREWEPHRARLMPDSAVFAAAVRSHEIGLCKPEEAIYRHAEQTLGVDPSRCVLIDDTPVNCTAARALGWHAVHHQSNEATLAELDQILGRHPDSGVVAATEHHGDVAGGVPDGA</sequence>
<gene>
    <name evidence="1" type="ORF">GTS_06430</name>
</gene>
<dbReference type="AlphaFoldDB" id="A0A4D4J1H7"/>
<dbReference type="SUPFAM" id="SSF56784">
    <property type="entry name" value="HAD-like"/>
    <property type="match status" value="1"/>
</dbReference>
<name>A0A4D4J1H7_9PSEU</name>
<organism evidence="1 2">
    <name type="scientific">Gandjariella thermophila</name>
    <dbReference type="NCBI Taxonomy" id="1931992"/>
    <lineage>
        <taxon>Bacteria</taxon>
        <taxon>Bacillati</taxon>
        <taxon>Actinomycetota</taxon>
        <taxon>Actinomycetes</taxon>
        <taxon>Pseudonocardiales</taxon>
        <taxon>Pseudonocardiaceae</taxon>
        <taxon>Gandjariella</taxon>
    </lineage>
</organism>
<dbReference type="SFLD" id="SFLDG01129">
    <property type="entry name" value="C1.5:_HAD__Beta-PGM__Phosphata"/>
    <property type="match status" value="1"/>
</dbReference>
<dbReference type="PANTHER" id="PTHR43611">
    <property type="entry name" value="ALPHA-D-GLUCOSE 1-PHOSPHATE PHOSPHATASE"/>
    <property type="match status" value="1"/>
</dbReference>
<dbReference type="SFLD" id="SFLDS00003">
    <property type="entry name" value="Haloacid_Dehalogenase"/>
    <property type="match status" value="1"/>
</dbReference>
<dbReference type="InterPro" id="IPR023214">
    <property type="entry name" value="HAD_sf"/>
</dbReference>
<dbReference type="InterPro" id="IPR023198">
    <property type="entry name" value="PGP-like_dom2"/>
</dbReference>
<evidence type="ECO:0000313" key="2">
    <source>
        <dbReference type="Proteomes" id="UP000298860"/>
    </source>
</evidence>
<evidence type="ECO:0000313" key="1">
    <source>
        <dbReference type="EMBL" id="GDY29010.1"/>
    </source>
</evidence>
<dbReference type="CDD" id="cd02603">
    <property type="entry name" value="HAD_sEH-N_like"/>
    <property type="match status" value="1"/>
</dbReference>
<reference evidence="2" key="1">
    <citation type="submission" date="2019-04" db="EMBL/GenBank/DDBJ databases">
        <title>Draft genome sequence of Pseudonocardiaceae bacterium SL3-2-4.</title>
        <authorList>
            <person name="Ningsih F."/>
            <person name="Yokota A."/>
            <person name="Sakai Y."/>
            <person name="Nanatani K."/>
            <person name="Yabe S."/>
            <person name="Oetari A."/>
            <person name="Sjamsuridzal W."/>
        </authorList>
    </citation>
    <scope>NUCLEOTIDE SEQUENCE [LARGE SCALE GENOMIC DNA]</scope>
    <source>
        <strain evidence="2">SL3-2-4</strain>
    </source>
</reference>
<dbReference type="EMBL" id="BJFL01000002">
    <property type="protein sequence ID" value="GDY29010.1"/>
    <property type="molecule type" value="Genomic_DNA"/>
</dbReference>
<dbReference type="GO" id="GO:0016787">
    <property type="term" value="F:hydrolase activity"/>
    <property type="evidence" value="ECO:0007669"/>
    <property type="project" value="UniProtKB-KW"/>
</dbReference>
<dbReference type="Pfam" id="PF00702">
    <property type="entry name" value="Hydrolase"/>
    <property type="match status" value="1"/>
</dbReference>
<keyword evidence="1" id="KW-0378">Hydrolase</keyword>